<evidence type="ECO:0000256" key="3">
    <source>
        <dbReference type="ARBA" id="ARBA00011245"/>
    </source>
</evidence>
<organism evidence="19 20">
    <name type="scientific">Macrostomum lignano</name>
    <dbReference type="NCBI Taxonomy" id="282301"/>
    <lineage>
        <taxon>Eukaryota</taxon>
        <taxon>Metazoa</taxon>
        <taxon>Spiralia</taxon>
        <taxon>Lophotrochozoa</taxon>
        <taxon>Platyhelminthes</taxon>
        <taxon>Rhabditophora</taxon>
        <taxon>Macrostomorpha</taxon>
        <taxon>Macrostomida</taxon>
        <taxon>Macrostomidae</taxon>
        <taxon>Macrostomum</taxon>
    </lineage>
</organism>
<evidence type="ECO:0000256" key="2">
    <source>
        <dbReference type="ARBA" id="ARBA00008226"/>
    </source>
</evidence>
<evidence type="ECO:0000256" key="9">
    <source>
        <dbReference type="ARBA" id="ARBA00022946"/>
    </source>
</evidence>
<dbReference type="SMART" id="SM00896">
    <property type="entry name" value="FDX-ACB"/>
    <property type="match status" value="1"/>
</dbReference>
<evidence type="ECO:0000256" key="12">
    <source>
        <dbReference type="ARBA" id="ARBA00023146"/>
    </source>
</evidence>
<name>A0A1I8G665_9PLAT</name>
<dbReference type="WBParaSite" id="maker-uti_cns_0045364-snap-gene-3.4-mRNA-1">
    <property type="protein sequence ID" value="maker-uti_cns_0045364-snap-gene-3.4-mRNA-1"/>
    <property type="gene ID" value="maker-uti_cns_0045364-snap-gene-3.4"/>
</dbReference>
<keyword evidence="6" id="KW-0547">Nucleotide-binding</keyword>
<dbReference type="InterPro" id="IPR002319">
    <property type="entry name" value="Phenylalanyl-tRNA_Synthase"/>
</dbReference>
<evidence type="ECO:0000313" key="20">
    <source>
        <dbReference type="WBParaSite" id="maker-uti_cns_0000996-snap-gene-0.8-mRNA-1"/>
    </source>
</evidence>
<accession>A0A1I8G665</accession>
<dbReference type="FunFam" id="3.30.930.10:FF:000041">
    <property type="entry name" value="Phenylalanyl-tRNA synthetase 2, mitochondrial"/>
    <property type="match status" value="1"/>
</dbReference>
<evidence type="ECO:0000256" key="14">
    <source>
        <dbReference type="ARBA" id="ARBA00049255"/>
    </source>
</evidence>
<reference evidence="20 21" key="1">
    <citation type="submission" date="2016-11" db="UniProtKB">
        <authorList>
            <consortium name="WormBaseParasite"/>
        </authorList>
    </citation>
    <scope>IDENTIFICATION</scope>
</reference>
<comment type="function">
    <text evidence="15">Is responsible for the charging of tRNA(Phe) with phenylalanine in mitochondrial translation. To a lesser extent, also catalyzes direct attachment of m-Tyr (an oxidized version of Phe) to tRNA(Phe), thereby opening the way for delivery of the misacylated tRNA to the ribosome and incorporation of ROS-damaged amino acid into proteins.</text>
</comment>
<dbReference type="PANTHER" id="PTHR11538">
    <property type="entry name" value="PHENYLALANYL-TRNA SYNTHETASE"/>
    <property type="match status" value="1"/>
</dbReference>
<evidence type="ECO:0000256" key="8">
    <source>
        <dbReference type="ARBA" id="ARBA00022917"/>
    </source>
</evidence>
<evidence type="ECO:0000256" key="7">
    <source>
        <dbReference type="ARBA" id="ARBA00022840"/>
    </source>
</evidence>
<evidence type="ECO:0000256" key="10">
    <source>
        <dbReference type="ARBA" id="ARBA00022990"/>
    </source>
</evidence>
<dbReference type="EC" id="6.1.1.20" evidence="4"/>
<evidence type="ECO:0000256" key="11">
    <source>
        <dbReference type="ARBA" id="ARBA00023128"/>
    </source>
</evidence>
<dbReference type="InterPro" id="IPR006195">
    <property type="entry name" value="aa-tRNA-synth_II"/>
</dbReference>
<dbReference type="PANTHER" id="PTHR11538:SF41">
    <property type="entry name" value="PHENYLALANINE--TRNA LIGASE, MITOCHONDRIAL"/>
    <property type="match status" value="1"/>
</dbReference>
<dbReference type="PROSITE" id="PS51447">
    <property type="entry name" value="FDX_ACB"/>
    <property type="match status" value="1"/>
</dbReference>
<dbReference type="Gene3D" id="3.30.70.380">
    <property type="entry name" value="Ferrodoxin-fold anticodon-binding domain"/>
    <property type="match status" value="1"/>
</dbReference>
<evidence type="ECO:0000313" key="19">
    <source>
        <dbReference type="Proteomes" id="UP000095280"/>
    </source>
</evidence>
<keyword evidence="12" id="KW-0030">Aminoacyl-tRNA synthetase</keyword>
<evidence type="ECO:0000256" key="15">
    <source>
        <dbReference type="ARBA" id="ARBA00060211"/>
    </source>
</evidence>
<comment type="similarity">
    <text evidence="2">Belongs to the class-II aminoacyl-tRNA synthetase family.</text>
</comment>
<evidence type="ECO:0000259" key="17">
    <source>
        <dbReference type="PROSITE" id="PS50862"/>
    </source>
</evidence>
<protein>
    <recommendedName>
        <fullName evidence="16">Phenylalanine--tRNA ligase, mitochondrial</fullName>
        <ecNumber evidence="4">6.1.1.20</ecNumber>
    </recommendedName>
    <alternativeName>
        <fullName evidence="13">Phenylalanyl-tRNA synthetase</fullName>
    </alternativeName>
</protein>
<evidence type="ECO:0000259" key="18">
    <source>
        <dbReference type="PROSITE" id="PS51447"/>
    </source>
</evidence>
<keyword evidence="8" id="KW-0648">Protein biosynthesis</keyword>
<sequence>MQLGNLTFQECLLLQSCRLHSKRLPLSRLPVIYGHRLASTDSGSSGGNAAPNRLNNASAKSLFLCGQEFESDDYTNLTDRIIEQVNCGLHRQRGHPLWLLTNRIVGHFNANYTRSRSRPLFTVVDNLSPIVTPEQNFDSLLIPADHPSRRPSDVYYLNRGRLLRGHTSAHQCDLLRQGLDAFLVVGDVYRRDEIDRSHFPVFHQMEGVRIYSQEQLFAGAKDSADSLRMFDRSRNRTDEQQAGHSVETSKLLEHELKSCLEGLARRLFGSSIAYRWVPAYFPFTHPSWELEVRHSQSDGGEADWMEMLGCGIVEQRLLDGCGLPNRTGWAFGLGLERWAMQLFSVPDIRLFWSKDPAFLAQFAQPCQPGADLWQPVQYKPISVYPPCPMDLSFWLPAADASFHSNDFYDLVRSIAGDLVEQVSLIDEFRHPKDGRMSLCYRIVYRSHERTLTSEEARTVHDQIAKSAVTRWAVQIR</sequence>
<feature type="domain" description="Aminoacyl-transfer RNA synthetases class-II family profile" evidence="17">
    <location>
        <begin position="186"/>
        <end position="356"/>
    </location>
</feature>
<evidence type="ECO:0000256" key="16">
    <source>
        <dbReference type="ARBA" id="ARBA00073229"/>
    </source>
</evidence>
<evidence type="ECO:0000256" key="5">
    <source>
        <dbReference type="ARBA" id="ARBA00022598"/>
    </source>
</evidence>
<dbReference type="GO" id="GO:0004826">
    <property type="term" value="F:phenylalanine-tRNA ligase activity"/>
    <property type="evidence" value="ECO:0007669"/>
    <property type="project" value="UniProtKB-EC"/>
</dbReference>
<dbReference type="Gene3D" id="3.30.930.10">
    <property type="entry name" value="Bira Bifunctional Protein, Domain 2"/>
    <property type="match status" value="1"/>
</dbReference>
<dbReference type="WBParaSite" id="maker-uti_cns_0000996-snap-gene-0.8-mRNA-1">
    <property type="protein sequence ID" value="maker-uti_cns_0000996-snap-gene-0.8-mRNA-1"/>
    <property type="gene ID" value="maker-uti_cns_0000996-snap-gene-0.8"/>
</dbReference>
<keyword evidence="10" id="KW-0007">Acetylation</keyword>
<dbReference type="SUPFAM" id="SSF54991">
    <property type="entry name" value="Anticodon-binding domain of PheRS"/>
    <property type="match status" value="1"/>
</dbReference>
<dbReference type="Pfam" id="PF01409">
    <property type="entry name" value="tRNA-synt_2d"/>
    <property type="match status" value="2"/>
</dbReference>
<dbReference type="CDD" id="cd00496">
    <property type="entry name" value="PheRS_alpha_core"/>
    <property type="match status" value="1"/>
</dbReference>
<proteinExistence type="inferred from homology"/>
<dbReference type="AlphaFoldDB" id="A0A1I8G665"/>
<dbReference type="FunFam" id="3.30.70.380:FF:000002">
    <property type="entry name" value="phenylalanine--tRNA ligase, mitochondrial"/>
    <property type="match status" value="1"/>
</dbReference>
<keyword evidence="11" id="KW-0496">Mitochondrion</keyword>
<dbReference type="SUPFAM" id="SSF55681">
    <property type="entry name" value="Class II aaRS and biotin synthetases"/>
    <property type="match status" value="1"/>
</dbReference>
<evidence type="ECO:0000256" key="4">
    <source>
        <dbReference type="ARBA" id="ARBA00012814"/>
    </source>
</evidence>
<dbReference type="GO" id="GO:0000049">
    <property type="term" value="F:tRNA binding"/>
    <property type="evidence" value="ECO:0007669"/>
    <property type="project" value="InterPro"/>
</dbReference>
<comment type="subcellular location">
    <subcellularLocation>
        <location evidence="1">Mitochondrion matrix</location>
    </subcellularLocation>
</comment>
<comment type="subunit">
    <text evidence="3">Monomer.</text>
</comment>
<keyword evidence="19" id="KW-1185">Reference proteome</keyword>
<feature type="domain" description="FDX-ACB" evidence="18">
    <location>
        <begin position="382"/>
        <end position="476"/>
    </location>
</feature>
<dbReference type="Proteomes" id="UP000095280">
    <property type="component" value="Unplaced"/>
</dbReference>
<evidence type="ECO:0000313" key="21">
    <source>
        <dbReference type="WBParaSite" id="maker-uti_cns_0045364-snap-gene-3.4-mRNA-1"/>
    </source>
</evidence>
<dbReference type="Pfam" id="PF03147">
    <property type="entry name" value="FDX-ACB"/>
    <property type="match status" value="1"/>
</dbReference>
<keyword evidence="9" id="KW-0809">Transit peptide</keyword>
<dbReference type="GO" id="GO:0006432">
    <property type="term" value="P:phenylalanyl-tRNA aminoacylation"/>
    <property type="evidence" value="ECO:0007669"/>
    <property type="project" value="TreeGrafter"/>
</dbReference>
<dbReference type="InterPro" id="IPR036690">
    <property type="entry name" value="Fdx_antiC-bd_sf"/>
</dbReference>
<keyword evidence="5" id="KW-0436">Ligase</keyword>
<evidence type="ECO:0000256" key="1">
    <source>
        <dbReference type="ARBA" id="ARBA00004305"/>
    </source>
</evidence>
<evidence type="ECO:0000256" key="6">
    <source>
        <dbReference type="ARBA" id="ARBA00022741"/>
    </source>
</evidence>
<dbReference type="PROSITE" id="PS50862">
    <property type="entry name" value="AA_TRNA_LIGASE_II"/>
    <property type="match status" value="1"/>
</dbReference>
<dbReference type="GO" id="GO:0005759">
    <property type="term" value="C:mitochondrial matrix"/>
    <property type="evidence" value="ECO:0007669"/>
    <property type="project" value="UniProtKB-SubCell"/>
</dbReference>
<keyword evidence="7" id="KW-0067">ATP-binding</keyword>
<comment type="catalytic activity">
    <reaction evidence="14">
        <text>tRNA(Phe) + L-phenylalanine + ATP = L-phenylalanyl-tRNA(Phe) + AMP + diphosphate + H(+)</text>
        <dbReference type="Rhea" id="RHEA:19413"/>
        <dbReference type="Rhea" id="RHEA-COMP:9668"/>
        <dbReference type="Rhea" id="RHEA-COMP:9699"/>
        <dbReference type="ChEBI" id="CHEBI:15378"/>
        <dbReference type="ChEBI" id="CHEBI:30616"/>
        <dbReference type="ChEBI" id="CHEBI:33019"/>
        <dbReference type="ChEBI" id="CHEBI:58095"/>
        <dbReference type="ChEBI" id="CHEBI:78442"/>
        <dbReference type="ChEBI" id="CHEBI:78531"/>
        <dbReference type="ChEBI" id="CHEBI:456215"/>
        <dbReference type="EC" id="6.1.1.20"/>
    </reaction>
</comment>
<dbReference type="InterPro" id="IPR005121">
    <property type="entry name" value="Fdx_antiC-bd"/>
</dbReference>
<dbReference type="InterPro" id="IPR045864">
    <property type="entry name" value="aa-tRNA-synth_II/BPL/LPL"/>
</dbReference>
<dbReference type="GO" id="GO:0005524">
    <property type="term" value="F:ATP binding"/>
    <property type="evidence" value="ECO:0007669"/>
    <property type="project" value="UniProtKB-KW"/>
</dbReference>
<evidence type="ECO:0000256" key="13">
    <source>
        <dbReference type="ARBA" id="ARBA00031194"/>
    </source>
</evidence>